<reference evidence="3 4" key="1">
    <citation type="submission" date="2020-02" db="EMBL/GenBank/DDBJ databases">
        <title>complete genome sequence of Rhodobacteraceae bacterium.</title>
        <authorList>
            <person name="Park J."/>
            <person name="Kim Y.-S."/>
            <person name="Kim K.-H."/>
        </authorList>
    </citation>
    <scope>NUCLEOTIDE SEQUENCE [LARGE SCALE GENOMIC DNA]</scope>
    <source>
        <strain evidence="3 4">RR4-56</strain>
    </source>
</reference>
<dbReference type="PROSITE" id="PS51257">
    <property type="entry name" value="PROKAR_LIPOPROTEIN"/>
    <property type="match status" value="1"/>
</dbReference>
<dbReference type="InterPro" id="IPR009683">
    <property type="entry name" value="Extensin-like_C"/>
</dbReference>
<evidence type="ECO:0000259" key="2">
    <source>
        <dbReference type="Pfam" id="PF06904"/>
    </source>
</evidence>
<protein>
    <submittedName>
        <fullName evidence="3">Extensin family protein</fullName>
    </submittedName>
</protein>
<dbReference type="EMBL" id="CP049056">
    <property type="protein sequence ID" value="QIE54846.1"/>
    <property type="molecule type" value="Genomic_DNA"/>
</dbReference>
<feature type="region of interest" description="Disordered" evidence="1">
    <location>
        <begin position="26"/>
        <end position="50"/>
    </location>
</feature>
<accession>A0A7L5BX70</accession>
<dbReference type="AlphaFoldDB" id="A0A7L5BX70"/>
<feature type="domain" description="Extensin-like C-terminal" evidence="2">
    <location>
        <begin position="84"/>
        <end position="240"/>
    </location>
</feature>
<evidence type="ECO:0000313" key="4">
    <source>
        <dbReference type="Proteomes" id="UP000503336"/>
    </source>
</evidence>
<dbReference type="KEGG" id="hdh:G5B40_04925"/>
<organism evidence="3 4">
    <name type="scientific">Pikeienuella piscinae</name>
    <dbReference type="NCBI Taxonomy" id="2748098"/>
    <lineage>
        <taxon>Bacteria</taxon>
        <taxon>Pseudomonadati</taxon>
        <taxon>Pseudomonadota</taxon>
        <taxon>Alphaproteobacteria</taxon>
        <taxon>Rhodobacterales</taxon>
        <taxon>Paracoccaceae</taxon>
        <taxon>Pikeienuella</taxon>
    </lineage>
</organism>
<evidence type="ECO:0000256" key="1">
    <source>
        <dbReference type="SAM" id="MobiDB-lite"/>
    </source>
</evidence>
<proteinExistence type="predicted"/>
<dbReference type="Pfam" id="PF06904">
    <property type="entry name" value="Extensin-like_C"/>
    <property type="match status" value="1"/>
</dbReference>
<dbReference type="RefSeq" id="WP_165095788.1">
    <property type="nucleotide sequence ID" value="NZ_CP049056.1"/>
</dbReference>
<name>A0A7L5BX70_9RHOB</name>
<dbReference type="Proteomes" id="UP000503336">
    <property type="component" value="Chromosome"/>
</dbReference>
<gene>
    <name evidence="3" type="ORF">G5B40_04925</name>
</gene>
<feature type="compositionally biased region" description="Low complexity" evidence="1">
    <location>
        <begin position="30"/>
        <end position="39"/>
    </location>
</feature>
<evidence type="ECO:0000313" key="3">
    <source>
        <dbReference type="EMBL" id="QIE54846.1"/>
    </source>
</evidence>
<sequence length="240" mass="25288">MSGWTRICLAAFLMVGCQTLGEDESEPLEAASAAPATAPTPSPRGVAPKVKPASQRILSASLGPVGPVCGDPRVIGAKIPSISGAHPGCAIEAPVSLVEVAGVALTGKAEVNCRTAVALADWMEKSARPAARKAFSVQLTAVKPAASYACRGRNGRKGAKLSEHAKGNAIDISEFTFASGQVVEVESGWRRKGAQRKYLRSVWAGACGPFGTVLGPEADRYHRNHFHFDVARYRMGNYCR</sequence>
<keyword evidence="4" id="KW-1185">Reference proteome</keyword>